<comment type="caution">
    <text evidence="2">The sequence shown here is derived from an EMBL/GenBank/DDBJ whole genome shotgun (WGS) entry which is preliminary data.</text>
</comment>
<feature type="non-terminal residue" evidence="2">
    <location>
        <position position="232"/>
    </location>
</feature>
<sequence>MKIFVATAVAAVMGTANGLNLRSSTELILNTGPYATIVDVHKGTACLLDESRAGNEPAPPECACSFSRLAAMKEKCAALTSTATAAEAKECANIPCEVCCVMRIKTLRATSVPSLGQDCKKKCPNSEQVLEVTEDVSVPVFRAMMDLTDVNFPPTPAAPTALGVPQPATGSVTLPSGSVISGAPQAPALPTEASYPILRLPSEEDLTTTQPASPHELDAISRANNNVIAQTP</sequence>
<reference evidence="2 3" key="1">
    <citation type="journal article" date="2017" name="Int. J. Parasitol.">
        <title>The genome of the protozoan parasite Cystoisospora suis and a reverse vaccinology approach to identify vaccine candidates.</title>
        <authorList>
            <person name="Palmieri N."/>
            <person name="Shrestha A."/>
            <person name="Ruttkowski B."/>
            <person name="Beck T."/>
            <person name="Vogl C."/>
            <person name="Tomley F."/>
            <person name="Blake D.P."/>
            <person name="Joachim A."/>
        </authorList>
    </citation>
    <scope>NUCLEOTIDE SEQUENCE [LARGE SCALE GENOMIC DNA]</scope>
    <source>
        <strain evidence="2 3">Wien I</strain>
    </source>
</reference>
<keyword evidence="3" id="KW-1185">Reference proteome</keyword>
<dbReference type="AlphaFoldDB" id="A0A2C6L4Y7"/>
<dbReference type="GeneID" id="94425783"/>
<evidence type="ECO:0000313" key="2">
    <source>
        <dbReference type="EMBL" id="PHJ23777.1"/>
    </source>
</evidence>
<feature type="compositionally biased region" description="Polar residues" evidence="1">
    <location>
        <begin position="222"/>
        <end position="232"/>
    </location>
</feature>
<accession>A0A2C6L4Y7</accession>
<dbReference type="EMBL" id="MIGC01001011">
    <property type="protein sequence ID" value="PHJ23777.1"/>
    <property type="molecule type" value="Genomic_DNA"/>
</dbReference>
<evidence type="ECO:0000313" key="3">
    <source>
        <dbReference type="Proteomes" id="UP000221165"/>
    </source>
</evidence>
<dbReference type="RefSeq" id="XP_067925451.1">
    <property type="nucleotide sequence ID" value="XM_068062572.1"/>
</dbReference>
<dbReference type="VEuPathDB" id="ToxoDB:CSUI_002370"/>
<dbReference type="Proteomes" id="UP000221165">
    <property type="component" value="Unassembled WGS sequence"/>
</dbReference>
<dbReference type="OrthoDB" id="368885at2759"/>
<name>A0A2C6L4Y7_9APIC</name>
<organism evidence="2 3">
    <name type="scientific">Cystoisospora suis</name>
    <dbReference type="NCBI Taxonomy" id="483139"/>
    <lineage>
        <taxon>Eukaryota</taxon>
        <taxon>Sar</taxon>
        <taxon>Alveolata</taxon>
        <taxon>Apicomplexa</taxon>
        <taxon>Conoidasida</taxon>
        <taxon>Coccidia</taxon>
        <taxon>Eucoccidiorida</taxon>
        <taxon>Eimeriorina</taxon>
        <taxon>Sarcocystidae</taxon>
        <taxon>Cystoisospora</taxon>
    </lineage>
</organism>
<feature type="region of interest" description="Disordered" evidence="1">
    <location>
        <begin position="201"/>
        <end position="232"/>
    </location>
</feature>
<gene>
    <name evidence="2" type="ORF">CSUI_002370</name>
</gene>
<evidence type="ECO:0000256" key="1">
    <source>
        <dbReference type="SAM" id="MobiDB-lite"/>
    </source>
</evidence>
<protein>
    <submittedName>
        <fullName evidence="2">Secreted ookinete</fullName>
    </submittedName>
</protein>
<proteinExistence type="predicted"/>